<dbReference type="eggNOG" id="ENOG502QS67">
    <property type="taxonomic scope" value="Eukaryota"/>
</dbReference>
<protein>
    <recommendedName>
        <fullName evidence="1">Nucleotide-diphospho-sugar transferase domain-containing protein</fullName>
    </recommendedName>
</protein>
<proteinExistence type="predicted"/>
<dbReference type="InParanoid" id="A0A059C4M1"/>
<name>A0A059C4M1_EUCGR</name>
<accession>A0A059C4M1</accession>
<sequence length="355" mass="39609">MDHSKNSVLSLTVLSLLSSAVILLCFLSATRFPRPCPAPNPASVHAPADGLGSALARAAMPDKTLIIAVVNGAYAEQGVESDKTMLGLFLESFWLGEGTRGLLDHVLVVAVDEAAHRRCLFQRLHCYRLETEGVDFGGEAVYMSKGFVRMMWARTQFLTEVLRRGYSFIFTDTDVMWLRNPFVRLSRNQSVDLQFSTDLFNGDLRPEKNLINTGFYFVRSNNKTVELFETWYAQKDNATGKKEQDVLQDLAREGAFGELGLNVQFLDTRYFSGFCQDSKDIRAVCTVHANCCRSIGAKTLDLTAVLQDWKRFRQSDKEENAAVGGVNGTAAPYRWSDHVGCSKSWKRVGNSTLIS</sequence>
<gene>
    <name evidence="2" type="ORF">EUGRSUZ_E01659</name>
</gene>
<evidence type="ECO:0000259" key="1">
    <source>
        <dbReference type="Pfam" id="PF03407"/>
    </source>
</evidence>
<organism evidence="2">
    <name type="scientific">Eucalyptus grandis</name>
    <name type="common">Flooded gum</name>
    <dbReference type="NCBI Taxonomy" id="71139"/>
    <lineage>
        <taxon>Eukaryota</taxon>
        <taxon>Viridiplantae</taxon>
        <taxon>Streptophyta</taxon>
        <taxon>Embryophyta</taxon>
        <taxon>Tracheophyta</taxon>
        <taxon>Spermatophyta</taxon>
        <taxon>Magnoliopsida</taxon>
        <taxon>eudicotyledons</taxon>
        <taxon>Gunneridae</taxon>
        <taxon>Pentapetalae</taxon>
        <taxon>rosids</taxon>
        <taxon>malvids</taxon>
        <taxon>Myrtales</taxon>
        <taxon>Myrtaceae</taxon>
        <taxon>Myrtoideae</taxon>
        <taxon>Eucalypteae</taxon>
        <taxon>Eucalyptus</taxon>
    </lineage>
</organism>
<dbReference type="OMA" id="LDMRVRF"/>
<dbReference type="PANTHER" id="PTHR46038">
    <property type="entry name" value="EXPRESSED PROTEIN-RELATED"/>
    <property type="match status" value="1"/>
</dbReference>
<dbReference type="InterPro" id="IPR005069">
    <property type="entry name" value="Nucl-diP-sugar_transferase"/>
</dbReference>
<feature type="domain" description="Nucleotide-diphospho-sugar transferase" evidence="1">
    <location>
        <begin position="102"/>
        <end position="301"/>
    </location>
</feature>
<dbReference type="Gramene" id="KCW73194">
    <property type="protein sequence ID" value="KCW73194"/>
    <property type="gene ID" value="EUGRSUZ_E01659"/>
</dbReference>
<dbReference type="FunCoup" id="A0A059C4M1">
    <property type="interactions" value="212"/>
</dbReference>
<dbReference type="EMBL" id="KK198757">
    <property type="protein sequence ID" value="KCW73194.1"/>
    <property type="molecule type" value="Genomic_DNA"/>
</dbReference>
<evidence type="ECO:0000313" key="2">
    <source>
        <dbReference type="EMBL" id="KCW73194.1"/>
    </source>
</evidence>
<reference evidence="2" key="1">
    <citation type="submission" date="2013-07" db="EMBL/GenBank/DDBJ databases">
        <title>The genome of Eucalyptus grandis.</title>
        <authorList>
            <person name="Schmutz J."/>
            <person name="Hayes R."/>
            <person name="Myburg A."/>
            <person name="Tuskan G."/>
            <person name="Grattapaglia D."/>
            <person name="Rokhsar D.S."/>
        </authorList>
    </citation>
    <scope>NUCLEOTIDE SEQUENCE</scope>
    <source>
        <tissue evidence="2">Leaf extractions</tissue>
    </source>
</reference>
<dbReference type="AlphaFoldDB" id="A0A059C4M1"/>
<dbReference type="InterPro" id="IPR044821">
    <property type="entry name" value="At1g28695/At4g15970-like"/>
</dbReference>
<dbReference type="PANTHER" id="PTHR46038:SF12">
    <property type="entry name" value="OS03G0731800 PROTEIN"/>
    <property type="match status" value="1"/>
</dbReference>
<dbReference type="Pfam" id="PF03407">
    <property type="entry name" value="Nucleotid_trans"/>
    <property type="match status" value="1"/>
</dbReference>